<evidence type="ECO:0000313" key="3">
    <source>
        <dbReference type="Proteomes" id="UP001345963"/>
    </source>
</evidence>
<keyword evidence="3" id="KW-1185">Reference proteome</keyword>
<sequence>MRGFNTGKLTVWFPLTRCFRGFSSTFTPPDSRTVQIKWGQIQMRTEPRTFSVNEPDGPNRLLSADTAIGRNIPGKKGNKQNPLHPRFLTRHRDPAAGSAPSSVLCCCSGFGSGIRSQRTSGGSMRAAQAASA</sequence>
<gene>
    <name evidence="2" type="ORF">ATANTOWER_013639</name>
</gene>
<organism evidence="2 3">
    <name type="scientific">Ataeniobius toweri</name>
    <dbReference type="NCBI Taxonomy" id="208326"/>
    <lineage>
        <taxon>Eukaryota</taxon>
        <taxon>Metazoa</taxon>
        <taxon>Chordata</taxon>
        <taxon>Craniata</taxon>
        <taxon>Vertebrata</taxon>
        <taxon>Euteleostomi</taxon>
        <taxon>Actinopterygii</taxon>
        <taxon>Neopterygii</taxon>
        <taxon>Teleostei</taxon>
        <taxon>Neoteleostei</taxon>
        <taxon>Acanthomorphata</taxon>
        <taxon>Ovalentaria</taxon>
        <taxon>Atherinomorphae</taxon>
        <taxon>Cyprinodontiformes</taxon>
        <taxon>Goodeidae</taxon>
        <taxon>Ataeniobius</taxon>
    </lineage>
</organism>
<accession>A0ABU7BSL7</accession>
<reference evidence="2 3" key="1">
    <citation type="submission" date="2021-07" db="EMBL/GenBank/DDBJ databases">
        <authorList>
            <person name="Palmer J.M."/>
        </authorList>
    </citation>
    <scope>NUCLEOTIDE SEQUENCE [LARGE SCALE GENOMIC DNA]</scope>
    <source>
        <strain evidence="2 3">AT_MEX2019</strain>
        <tissue evidence="2">Muscle</tissue>
    </source>
</reference>
<comment type="caution">
    <text evidence="2">The sequence shown here is derived from an EMBL/GenBank/DDBJ whole genome shotgun (WGS) entry which is preliminary data.</text>
</comment>
<feature type="region of interest" description="Disordered" evidence="1">
    <location>
        <begin position="69"/>
        <end position="97"/>
    </location>
</feature>
<evidence type="ECO:0000313" key="2">
    <source>
        <dbReference type="EMBL" id="MED6252565.1"/>
    </source>
</evidence>
<protein>
    <submittedName>
        <fullName evidence="2">Uncharacterized protein</fullName>
    </submittedName>
</protein>
<dbReference type="EMBL" id="JAHUTI010061870">
    <property type="protein sequence ID" value="MED6252565.1"/>
    <property type="molecule type" value="Genomic_DNA"/>
</dbReference>
<evidence type="ECO:0000256" key="1">
    <source>
        <dbReference type="SAM" id="MobiDB-lite"/>
    </source>
</evidence>
<dbReference type="Proteomes" id="UP001345963">
    <property type="component" value="Unassembled WGS sequence"/>
</dbReference>
<name>A0ABU7BSL7_9TELE</name>
<proteinExistence type="predicted"/>